<dbReference type="InterPro" id="IPR050446">
    <property type="entry name" value="FAD-oxidoreductase/Apoptosis"/>
</dbReference>
<proteinExistence type="predicted"/>
<feature type="domain" description="FAD/NAD(P)-binding" evidence="5">
    <location>
        <begin position="7"/>
        <end position="298"/>
    </location>
</feature>
<organism evidence="7 8">
    <name type="scientific">Rhodococcoides trifolii</name>
    <dbReference type="NCBI Taxonomy" id="908250"/>
    <lineage>
        <taxon>Bacteria</taxon>
        <taxon>Bacillati</taxon>
        <taxon>Actinomycetota</taxon>
        <taxon>Actinomycetes</taxon>
        <taxon>Mycobacteriales</taxon>
        <taxon>Nocardiaceae</taxon>
        <taxon>Rhodococcoides</taxon>
    </lineage>
</organism>
<dbReference type="SUPFAM" id="SSF51905">
    <property type="entry name" value="FAD/NAD(P)-binding domain"/>
    <property type="match status" value="1"/>
</dbReference>
<reference evidence="7" key="2">
    <citation type="submission" date="2020-09" db="EMBL/GenBank/DDBJ databases">
        <authorList>
            <person name="Sun Q."/>
            <person name="Sedlacek I."/>
        </authorList>
    </citation>
    <scope>NUCLEOTIDE SEQUENCE</scope>
    <source>
        <strain evidence="7">CCM 7905</strain>
    </source>
</reference>
<evidence type="ECO:0000259" key="6">
    <source>
        <dbReference type="Pfam" id="PF14759"/>
    </source>
</evidence>
<dbReference type="Pfam" id="PF07992">
    <property type="entry name" value="Pyr_redox_2"/>
    <property type="match status" value="1"/>
</dbReference>
<dbReference type="Gene3D" id="3.30.390.30">
    <property type="match status" value="1"/>
</dbReference>
<dbReference type="GO" id="GO:0005737">
    <property type="term" value="C:cytoplasm"/>
    <property type="evidence" value="ECO:0007669"/>
    <property type="project" value="TreeGrafter"/>
</dbReference>
<dbReference type="EMBL" id="BMCU01000002">
    <property type="protein sequence ID" value="GGG07740.1"/>
    <property type="molecule type" value="Genomic_DNA"/>
</dbReference>
<reference evidence="7" key="1">
    <citation type="journal article" date="2014" name="Int. J. Syst. Evol. Microbiol.">
        <title>Complete genome sequence of Corynebacterium casei LMG S-19264T (=DSM 44701T), isolated from a smear-ripened cheese.</title>
        <authorList>
            <consortium name="US DOE Joint Genome Institute (JGI-PGF)"/>
            <person name="Walter F."/>
            <person name="Albersmeier A."/>
            <person name="Kalinowski J."/>
            <person name="Ruckert C."/>
        </authorList>
    </citation>
    <scope>NUCLEOTIDE SEQUENCE</scope>
    <source>
        <strain evidence="7">CCM 7905</strain>
    </source>
</reference>
<gene>
    <name evidence="7" type="primary">hcaD</name>
    <name evidence="7" type="ORF">GCM10007304_22230</name>
</gene>
<accession>A0A917D2G7</accession>
<keyword evidence="4" id="KW-0560">Oxidoreductase</keyword>
<sequence length="392" mass="40420">MTDTARSVVVVGASLAGLSAVRALRDEGFTGHITVVGDERHLPYDRPPLSKAFLTGSVTDTSLVTDDEELNVDWLLGVAAAGLDGSSVVLDDGRTVSADATVIATGARARTLIGADELAGVHTLRTLDDAVALKASLAAARHLVVIGAGFIGAEVASTASAAGIDVTVVEASIAPLSGPLGFDMAELCVGMHGANGVDLILGAAVDTLVGVDGAVQSVLLGDGRSLPADVVVIGIGAVPNTEWAAASGLAIDGGFVTDSTCRTTVPGVYAIGDCARSFDVVLQDHHRSEHWSNAITQAAVVARSILGKPAPDRRPAPYFWSDQYGKRIQFAGWRQPTDSVRVIEGDPGNGPFVAIYERGDETVAVLAVDTPRTFTRIRKQLATTVVVDPAIA</sequence>
<comment type="cofactor">
    <cofactor evidence="1">
        <name>FAD</name>
        <dbReference type="ChEBI" id="CHEBI:57692"/>
    </cofactor>
</comment>
<dbReference type="PRINTS" id="PR00469">
    <property type="entry name" value="PNDRDTASEII"/>
</dbReference>
<dbReference type="InterPro" id="IPR036188">
    <property type="entry name" value="FAD/NAD-bd_sf"/>
</dbReference>
<dbReference type="PANTHER" id="PTHR43557:SF2">
    <property type="entry name" value="RIESKE DOMAIN-CONTAINING PROTEIN-RELATED"/>
    <property type="match status" value="1"/>
</dbReference>
<comment type="caution">
    <text evidence="7">The sequence shown here is derived from an EMBL/GenBank/DDBJ whole genome shotgun (WGS) entry which is preliminary data.</text>
</comment>
<dbReference type="RefSeq" id="WP_188544832.1">
    <property type="nucleotide sequence ID" value="NZ_BMCU01000002.1"/>
</dbReference>
<dbReference type="InterPro" id="IPR028202">
    <property type="entry name" value="Reductase_C"/>
</dbReference>
<dbReference type="AlphaFoldDB" id="A0A917D2G7"/>
<dbReference type="PRINTS" id="PR00368">
    <property type="entry name" value="FADPNR"/>
</dbReference>
<dbReference type="Proteomes" id="UP000654257">
    <property type="component" value="Unassembled WGS sequence"/>
</dbReference>
<dbReference type="PANTHER" id="PTHR43557">
    <property type="entry name" value="APOPTOSIS-INDUCING FACTOR 1"/>
    <property type="match status" value="1"/>
</dbReference>
<dbReference type="SUPFAM" id="SSF55424">
    <property type="entry name" value="FAD/NAD-linked reductases, dimerisation (C-terminal) domain"/>
    <property type="match status" value="1"/>
</dbReference>
<evidence type="ECO:0000313" key="8">
    <source>
        <dbReference type="Proteomes" id="UP000654257"/>
    </source>
</evidence>
<dbReference type="InterPro" id="IPR023753">
    <property type="entry name" value="FAD/NAD-binding_dom"/>
</dbReference>
<evidence type="ECO:0000256" key="3">
    <source>
        <dbReference type="ARBA" id="ARBA00022827"/>
    </source>
</evidence>
<evidence type="ECO:0000256" key="2">
    <source>
        <dbReference type="ARBA" id="ARBA00022630"/>
    </source>
</evidence>
<name>A0A917D2G7_9NOCA</name>
<keyword evidence="8" id="KW-1185">Reference proteome</keyword>
<dbReference type="GO" id="GO:0016651">
    <property type="term" value="F:oxidoreductase activity, acting on NAD(P)H"/>
    <property type="evidence" value="ECO:0007669"/>
    <property type="project" value="TreeGrafter"/>
</dbReference>
<dbReference type="Gene3D" id="3.50.50.60">
    <property type="entry name" value="FAD/NAD(P)-binding domain"/>
    <property type="match status" value="2"/>
</dbReference>
<feature type="domain" description="Reductase C-terminal" evidence="6">
    <location>
        <begin position="318"/>
        <end position="390"/>
    </location>
</feature>
<dbReference type="Pfam" id="PF14759">
    <property type="entry name" value="Reductase_C"/>
    <property type="match status" value="1"/>
</dbReference>
<dbReference type="InterPro" id="IPR016156">
    <property type="entry name" value="FAD/NAD-linked_Rdtase_dimer_sf"/>
</dbReference>
<evidence type="ECO:0000313" key="7">
    <source>
        <dbReference type="EMBL" id="GGG07740.1"/>
    </source>
</evidence>
<evidence type="ECO:0000256" key="4">
    <source>
        <dbReference type="ARBA" id="ARBA00023002"/>
    </source>
</evidence>
<evidence type="ECO:0000259" key="5">
    <source>
        <dbReference type="Pfam" id="PF07992"/>
    </source>
</evidence>
<keyword evidence="2" id="KW-0285">Flavoprotein</keyword>
<evidence type="ECO:0000256" key="1">
    <source>
        <dbReference type="ARBA" id="ARBA00001974"/>
    </source>
</evidence>
<protein>
    <submittedName>
        <fullName evidence="7">Pyridine nucleotide-disulfide oxidoreductase</fullName>
    </submittedName>
</protein>
<keyword evidence="3" id="KW-0274">FAD</keyword>